<evidence type="ECO:0000313" key="1">
    <source>
        <dbReference type="EMBL" id="EFR46142.1"/>
    </source>
</evidence>
<organism evidence="1 2">
    <name type="scientific">Helicobacter cinaedi CCUG 18818 = ATCC BAA-847</name>
    <dbReference type="NCBI Taxonomy" id="537971"/>
    <lineage>
        <taxon>Bacteria</taxon>
        <taxon>Pseudomonadati</taxon>
        <taxon>Campylobacterota</taxon>
        <taxon>Epsilonproteobacteria</taxon>
        <taxon>Campylobacterales</taxon>
        <taxon>Helicobacteraceae</taxon>
        <taxon>Helicobacter</taxon>
    </lineage>
</organism>
<dbReference type="EMBL" id="DS990391">
    <property type="protein sequence ID" value="EFR46142.1"/>
    <property type="molecule type" value="Genomic_DNA"/>
</dbReference>
<name>A0ABN0B9L0_9HELI</name>
<accession>A0ABN0B9L0</accession>
<dbReference type="Proteomes" id="UP000005755">
    <property type="component" value="Unassembled WGS sequence"/>
</dbReference>
<gene>
    <name evidence="1" type="ORF">HCCG_00688</name>
</gene>
<keyword evidence="2" id="KW-1185">Reference proteome</keyword>
<proteinExistence type="predicted"/>
<reference evidence="2" key="1">
    <citation type="journal article" date="2014" name="Genome Announc.">
        <title>Draft genome sequences of six enterohepatic helicobacter species isolated from humans and one from rhesus macaques.</title>
        <authorList>
            <person name="Shen Z."/>
            <person name="Sheh A."/>
            <person name="Young S.K."/>
            <person name="Abouelliel A."/>
            <person name="Ward D.V."/>
            <person name="Earl A.M."/>
            <person name="Fox J.G."/>
        </authorList>
    </citation>
    <scope>NUCLEOTIDE SEQUENCE [LARGE SCALE GENOMIC DNA]</scope>
    <source>
        <strain evidence="2">CCUG 18818</strain>
    </source>
</reference>
<protein>
    <submittedName>
        <fullName evidence="1">Uncharacterized protein</fullName>
    </submittedName>
</protein>
<sequence>MSKPSFRTYCHLESFLYFNQSCLKSHFPFVIKLHTKLINLHTMLENYISKRLVLCKDATF</sequence>
<evidence type="ECO:0000313" key="2">
    <source>
        <dbReference type="Proteomes" id="UP000005755"/>
    </source>
</evidence>